<evidence type="ECO:0000313" key="5">
    <source>
        <dbReference type="EMBL" id="SFR24982.1"/>
    </source>
</evidence>
<sequence length="298" mass="35699">MTDFFYDLLIWIENNLHTNLKIENISIKSGYSKWHLQRMFHKYFGISLGRYIRNRKITNAALLIKMSQLPMVEICVESGFSSQQTFARFFKKYYGVTPGYYRKTRFISSSFFQRNLAMSWNLTVKHENIIFEHNIVSSIHDRRNDYKEEKQEFVLSQRNESIESLFYKRLTRFILDLYEKKFVISSCSESNHLTITAEFKKTLSIKDPVIFFTARDATLSSVVTYNEFIRFYYEGYISDLEKFINYVYFNYMIENKIKRRDSDPDLFSGCFFEKDNKGILKGYYYIPLPDTCHSDDDK</sequence>
<reference evidence="7 8" key="1">
    <citation type="submission" date="2016-10" db="EMBL/GenBank/DDBJ databases">
        <authorList>
            <person name="Varghese N."/>
            <person name="Submissions S."/>
        </authorList>
    </citation>
    <scope>NUCLEOTIDE SEQUENCE [LARGE SCALE GENOMIC DNA]</scope>
    <source>
        <strain evidence="6 7">NFIX06</strain>
        <strain evidence="5 8">NFIX08</strain>
    </source>
</reference>
<dbReference type="InterPro" id="IPR050959">
    <property type="entry name" value="MarA-like"/>
</dbReference>
<dbReference type="PANTHER" id="PTHR47504:SF5">
    <property type="entry name" value="RIGHT ORIGIN-BINDING PROTEIN"/>
    <property type="match status" value="1"/>
</dbReference>
<evidence type="ECO:0000256" key="2">
    <source>
        <dbReference type="ARBA" id="ARBA00023125"/>
    </source>
</evidence>
<dbReference type="PANTHER" id="PTHR47504">
    <property type="entry name" value="RIGHT ORIGIN-BINDING PROTEIN"/>
    <property type="match status" value="1"/>
</dbReference>
<evidence type="ECO:0000313" key="6">
    <source>
        <dbReference type="EMBL" id="SFU06101.1"/>
    </source>
</evidence>
<evidence type="ECO:0000259" key="4">
    <source>
        <dbReference type="PROSITE" id="PS01124"/>
    </source>
</evidence>
<gene>
    <name evidence="6" type="ORF">SAMN03159428_03783</name>
    <name evidence="5" type="ORF">SAMN03159514_04510</name>
</gene>
<dbReference type="PROSITE" id="PS00041">
    <property type="entry name" value="HTH_ARAC_FAMILY_1"/>
    <property type="match status" value="1"/>
</dbReference>
<dbReference type="Proteomes" id="UP000199173">
    <property type="component" value="Unassembled WGS sequence"/>
</dbReference>
<dbReference type="InterPro" id="IPR009057">
    <property type="entry name" value="Homeodomain-like_sf"/>
</dbReference>
<feature type="domain" description="HTH araC/xylS-type" evidence="4">
    <location>
        <begin position="6"/>
        <end position="104"/>
    </location>
</feature>
<dbReference type="InterPro" id="IPR018062">
    <property type="entry name" value="HTH_AraC-typ_CS"/>
</dbReference>
<dbReference type="PROSITE" id="PS01124">
    <property type="entry name" value="HTH_ARAC_FAMILY_2"/>
    <property type="match status" value="1"/>
</dbReference>
<organism evidence="5 8">
    <name type="scientific">Kosakonia radicincitans</name>
    <dbReference type="NCBI Taxonomy" id="283686"/>
    <lineage>
        <taxon>Bacteria</taxon>
        <taxon>Pseudomonadati</taxon>
        <taxon>Pseudomonadota</taxon>
        <taxon>Gammaproteobacteria</taxon>
        <taxon>Enterobacterales</taxon>
        <taxon>Enterobacteriaceae</taxon>
        <taxon>Kosakonia</taxon>
    </lineage>
</organism>
<dbReference type="GO" id="GO:0043565">
    <property type="term" value="F:sequence-specific DNA binding"/>
    <property type="evidence" value="ECO:0007669"/>
    <property type="project" value="InterPro"/>
</dbReference>
<accession>A0AAX2EXY9</accession>
<dbReference type="InterPro" id="IPR018060">
    <property type="entry name" value="HTH_AraC"/>
</dbReference>
<dbReference type="Gene3D" id="3.20.80.10">
    <property type="entry name" value="Regulatory factor, effector binding domain"/>
    <property type="match status" value="1"/>
</dbReference>
<dbReference type="InterPro" id="IPR020449">
    <property type="entry name" value="Tscrpt_reg_AraC-type_HTH"/>
</dbReference>
<keyword evidence="2" id="KW-0238">DNA-binding</keyword>
<evidence type="ECO:0000256" key="3">
    <source>
        <dbReference type="ARBA" id="ARBA00023163"/>
    </source>
</evidence>
<dbReference type="EMBL" id="FPAV01000011">
    <property type="protein sequence ID" value="SFU06101.1"/>
    <property type="molecule type" value="Genomic_DNA"/>
</dbReference>
<keyword evidence="3" id="KW-0804">Transcription</keyword>
<name>A0AAX2EXY9_9ENTR</name>
<dbReference type="InterPro" id="IPR011256">
    <property type="entry name" value="Reg_factor_effector_dom_sf"/>
</dbReference>
<evidence type="ECO:0000256" key="1">
    <source>
        <dbReference type="ARBA" id="ARBA00023015"/>
    </source>
</evidence>
<protein>
    <submittedName>
        <fullName evidence="5">Helix-turn-helix domain-containing protein</fullName>
    </submittedName>
</protein>
<evidence type="ECO:0000313" key="7">
    <source>
        <dbReference type="Proteomes" id="UP000198760"/>
    </source>
</evidence>
<dbReference type="AlphaFoldDB" id="A0AAX2EXY9"/>
<evidence type="ECO:0000313" key="8">
    <source>
        <dbReference type="Proteomes" id="UP000199173"/>
    </source>
</evidence>
<dbReference type="Gene3D" id="1.10.10.60">
    <property type="entry name" value="Homeodomain-like"/>
    <property type="match status" value="2"/>
</dbReference>
<comment type="caution">
    <text evidence="5">The sequence shown here is derived from an EMBL/GenBank/DDBJ whole genome shotgun (WGS) entry which is preliminary data.</text>
</comment>
<keyword evidence="1" id="KW-0805">Transcription regulation</keyword>
<dbReference type="GO" id="GO:0003700">
    <property type="term" value="F:DNA-binding transcription factor activity"/>
    <property type="evidence" value="ECO:0007669"/>
    <property type="project" value="InterPro"/>
</dbReference>
<keyword evidence="7" id="KW-1185">Reference proteome</keyword>
<dbReference type="EMBL" id="FOYJ01000013">
    <property type="protein sequence ID" value="SFR24982.1"/>
    <property type="molecule type" value="Genomic_DNA"/>
</dbReference>
<dbReference type="Pfam" id="PF12833">
    <property type="entry name" value="HTH_18"/>
    <property type="match status" value="1"/>
</dbReference>
<dbReference type="RefSeq" id="WP_072440342.1">
    <property type="nucleotide sequence ID" value="NZ_FONC01000010.1"/>
</dbReference>
<dbReference type="SUPFAM" id="SSF46689">
    <property type="entry name" value="Homeodomain-like"/>
    <property type="match status" value="2"/>
</dbReference>
<dbReference type="PRINTS" id="PR00032">
    <property type="entry name" value="HTHARAC"/>
</dbReference>
<dbReference type="SMART" id="SM00342">
    <property type="entry name" value="HTH_ARAC"/>
    <property type="match status" value="1"/>
</dbReference>
<dbReference type="Proteomes" id="UP000198760">
    <property type="component" value="Unassembled WGS sequence"/>
</dbReference>
<proteinExistence type="predicted"/>